<dbReference type="GO" id="GO:0005634">
    <property type="term" value="C:nucleus"/>
    <property type="evidence" value="ECO:0007669"/>
    <property type="project" value="UniProtKB-SubCell"/>
</dbReference>
<dbReference type="InterPro" id="IPR027417">
    <property type="entry name" value="P-loop_NTPase"/>
</dbReference>
<evidence type="ECO:0000256" key="7">
    <source>
        <dbReference type="ARBA" id="ARBA00022801"/>
    </source>
</evidence>
<dbReference type="Proteomes" id="UP000286097">
    <property type="component" value="Unassembled WGS sequence"/>
</dbReference>
<feature type="coiled-coil region" evidence="13">
    <location>
        <begin position="274"/>
        <end position="302"/>
    </location>
</feature>
<evidence type="ECO:0000256" key="9">
    <source>
        <dbReference type="ARBA" id="ARBA00023134"/>
    </source>
</evidence>
<keyword evidence="6" id="KW-0547">Nucleotide-binding</keyword>
<dbReference type="GO" id="GO:0005525">
    <property type="term" value="F:GTP binding"/>
    <property type="evidence" value="ECO:0007669"/>
    <property type="project" value="UniProtKB-KW"/>
</dbReference>
<name>A0A3M6VGP9_9STRA</name>
<protein>
    <recommendedName>
        <fullName evidence="4">GPN-loop GTPase 1</fullName>
    </recommendedName>
    <alternativeName>
        <fullName evidence="12">XPA-binding protein 1 homolog</fullName>
    </alternativeName>
</protein>
<dbReference type="InterPro" id="IPR004130">
    <property type="entry name" value="Gpn"/>
</dbReference>
<dbReference type="Proteomes" id="UP000282087">
    <property type="component" value="Unassembled WGS sequence"/>
</dbReference>
<evidence type="ECO:0000313" key="17">
    <source>
        <dbReference type="Proteomes" id="UP000282087"/>
    </source>
</evidence>
<reference evidence="17 18" key="1">
    <citation type="submission" date="2018-06" db="EMBL/GenBank/DDBJ databases">
        <title>Comparative genomics of downy mildews reveals potential adaptations to biotrophy.</title>
        <authorList>
            <person name="Fletcher K."/>
            <person name="Klosterman S.J."/>
            <person name="Derevnina L."/>
            <person name="Martin F."/>
            <person name="Koike S."/>
            <person name="Reyes Chin-Wo S."/>
            <person name="Mou B."/>
            <person name="Michelmore R."/>
        </authorList>
    </citation>
    <scope>NUCLEOTIDE SEQUENCE [LARGE SCALE GENOMIC DNA]</scope>
    <source>
        <strain evidence="16 18">R13</strain>
        <strain evidence="15 17">R14</strain>
    </source>
</reference>
<dbReference type="CDD" id="cd17870">
    <property type="entry name" value="GPN1"/>
    <property type="match status" value="1"/>
</dbReference>
<evidence type="ECO:0000256" key="13">
    <source>
        <dbReference type="SAM" id="Coils"/>
    </source>
</evidence>
<dbReference type="SUPFAM" id="SSF52540">
    <property type="entry name" value="P-loop containing nucleoside triphosphate hydrolases"/>
    <property type="match status" value="1"/>
</dbReference>
<keyword evidence="8 13" id="KW-0175">Coiled coil</keyword>
<dbReference type="SMART" id="SM00382">
    <property type="entry name" value="AAA"/>
    <property type="match status" value="1"/>
</dbReference>
<dbReference type="InterPro" id="IPR030230">
    <property type="entry name" value="Gpn1/Npa3/XAB1"/>
</dbReference>
<dbReference type="FunFam" id="3.40.50.300:FF:000888">
    <property type="entry name" value="GPN-loop GTPase 1"/>
    <property type="match status" value="1"/>
</dbReference>
<dbReference type="PANTHER" id="PTHR21231:SF8">
    <property type="entry name" value="GPN-LOOP GTPASE 1"/>
    <property type="match status" value="1"/>
</dbReference>
<comment type="caution">
    <text evidence="15">The sequence shown here is derived from an EMBL/GenBank/DDBJ whole genome shotgun (WGS) entry which is preliminary data.</text>
</comment>
<dbReference type="GO" id="GO:0003924">
    <property type="term" value="F:GTPase activity"/>
    <property type="evidence" value="ECO:0007669"/>
    <property type="project" value="InterPro"/>
</dbReference>
<dbReference type="PANTHER" id="PTHR21231">
    <property type="entry name" value="XPA-BINDING PROTEIN 1-RELATED"/>
    <property type="match status" value="1"/>
</dbReference>
<keyword evidence="9" id="KW-0342">GTP-binding</keyword>
<dbReference type="InterPro" id="IPR003593">
    <property type="entry name" value="AAA+_ATPase"/>
</dbReference>
<evidence type="ECO:0000256" key="11">
    <source>
        <dbReference type="ARBA" id="ARBA00055682"/>
    </source>
</evidence>
<feature type="domain" description="AAA+ ATPase" evidence="14">
    <location>
        <begin position="20"/>
        <end position="159"/>
    </location>
</feature>
<organism evidence="15 17">
    <name type="scientific">Peronospora effusa</name>
    <dbReference type="NCBI Taxonomy" id="542832"/>
    <lineage>
        <taxon>Eukaryota</taxon>
        <taxon>Sar</taxon>
        <taxon>Stramenopiles</taxon>
        <taxon>Oomycota</taxon>
        <taxon>Peronosporomycetes</taxon>
        <taxon>Peronosporales</taxon>
        <taxon>Peronosporaceae</taxon>
        <taxon>Peronospora</taxon>
    </lineage>
</organism>
<accession>A0A3M6VGP9</accession>
<dbReference type="AlphaFoldDB" id="A0A3M6VGP9"/>
<dbReference type="STRING" id="542832.A0A3M6VGP9"/>
<evidence type="ECO:0000259" key="14">
    <source>
        <dbReference type="SMART" id="SM00382"/>
    </source>
</evidence>
<evidence type="ECO:0000256" key="10">
    <source>
        <dbReference type="ARBA" id="ARBA00023242"/>
    </source>
</evidence>
<evidence type="ECO:0000256" key="1">
    <source>
        <dbReference type="ARBA" id="ARBA00004123"/>
    </source>
</evidence>
<evidence type="ECO:0000256" key="5">
    <source>
        <dbReference type="ARBA" id="ARBA00022490"/>
    </source>
</evidence>
<evidence type="ECO:0000256" key="4">
    <source>
        <dbReference type="ARBA" id="ARBA00014579"/>
    </source>
</evidence>
<keyword evidence="10" id="KW-0539">Nucleus</keyword>
<proteinExistence type="inferred from homology"/>
<dbReference type="VEuPathDB" id="FungiDB:DD237_003159"/>
<comment type="subcellular location">
    <subcellularLocation>
        <location evidence="2">Cytoplasm</location>
    </subcellularLocation>
    <subcellularLocation>
        <location evidence="1">Nucleus</location>
    </subcellularLocation>
</comment>
<dbReference type="Pfam" id="PF03029">
    <property type="entry name" value="ATP_bind_1"/>
    <property type="match status" value="1"/>
</dbReference>
<evidence type="ECO:0000313" key="18">
    <source>
        <dbReference type="Proteomes" id="UP000286097"/>
    </source>
</evidence>
<sequence>MTDTPSDAATDSSQLKMYPKPVTILIIGMAGSGKTTLMQRLNAYGVDSGLRNYVINLDPAVRKTGYTANVDIRDTVDYKQVMKEYGLGPNGAIMTSLNLFATRFDQVIDLLSKRSNDLDYAIVDTPGQIEAFTWSASGQIITESLASTFPSVIVYVVDTPRTASPNTFMSNMLYACSILYKLKLPFVVVFNKIDVLRHDFATEWMTDFEAFQKALDEVQDDSYMGSLSRSLSLVLEEFYNNLTSVGVSAATGEGMPEFFAAVDQAAKQYENEYLPDLLERIKQQEKKKHQQQEATLSNVLQDMDISDDKVVSTNVAEQVAAALAALEASNDSETPATMRPPAVRTLRNAVLHESRFYRVLYESKLYSIDFGGVCNSTISAEKNDPELDEMRRRVPSLVESDYKVVRIQELAKPSTGRTASARSRQQMMQQDRTAYSVVKMPDEVVASSGRLQCLFGAMNAPTWFVRLAHVENAFMMLSTKETRKVAESNGLVTTKQFLEVLPETEKEVVTKGRFYYRVLVPIELRKAPDLLAPVISRHAFKNAEDIIECHETYRCPQSGVTFVKLAYEDGWLFETLNSGIKVLERLATEPDSEYGHFFYVVKIPVGIRVAPHIMAQRSGKGFKLHSIVEASQRFTPPGSKITYVRVCKDKNSRNGCSGWIFETTMDGQVVLEPMAEPKARQVERLFYRVLEDVDVLPTPAVGRKERATIAVSSLSNPSSPRSKRKRLKDTLIECSERLVPAVSPVMADAGESDLPAIGFVKLRHDVGWICERQVQFPYKLLLEQVQGDAVTRDLPKFYRVLVPVYLRSAPDFECPRLPGVAPMTAGTVFESSLQYTPPGSRITYIKVASASQPTANSACDGWLFHQTPNGDQVLEAVDEDPEKKNGKFFFRVISEKKEVLLSPERTGKVVRCLSANTIFSAETEYTLPRTQEKFVRLTKKKGWVALDPPRSQTDSMSSAPSSRSIFRMSASGNGGNAPRTLMQMSEELYNLYAMPPSWVSIGHPNRTWFKVPDENCRTILAEEMVLQMSVFESRNILASSSQGRESVPLSRKGKLSLDDGKIVWNCTLEEIKHPASALLFTFPWKQVWWIFELEGSGERHCVELQHGLRGGFRSILMDGEPLLQNRSVKGMLWDSGSEFTFTWNEHTFKVLITLEGAFFSQYLQFFSYTLVVDEENIVPSIPAMREILDRYSAADNVQYTLTTDSNLFL</sequence>
<evidence type="ECO:0000256" key="12">
    <source>
        <dbReference type="ARBA" id="ARBA00083137"/>
    </source>
</evidence>
<dbReference type="GO" id="GO:0005737">
    <property type="term" value="C:cytoplasm"/>
    <property type="evidence" value="ECO:0007669"/>
    <property type="project" value="UniProtKB-SubCell"/>
</dbReference>
<evidence type="ECO:0000256" key="3">
    <source>
        <dbReference type="ARBA" id="ARBA00005290"/>
    </source>
</evidence>
<evidence type="ECO:0000256" key="2">
    <source>
        <dbReference type="ARBA" id="ARBA00004496"/>
    </source>
</evidence>
<evidence type="ECO:0000256" key="8">
    <source>
        <dbReference type="ARBA" id="ARBA00023054"/>
    </source>
</evidence>
<dbReference type="EMBL" id="QLLG01000297">
    <property type="protein sequence ID" value="RMX64646.1"/>
    <property type="molecule type" value="Genomic_DNA"/>
</dbReference>
<dbReference type="Gene3D" id="3.40.50.300">
    <property type="entry name" value="P-loop containing nucleotide triphosphate hydrolases"/>
    <property type="match status" value="1"/>
</dbReference>
<keyword evidence="5" id="KW-0963">Cytoplasm</keyword>
<comment type="similarity">
    <text evidence="3">Belongs to the GPN-loop GTPase family.</text>
</comment>
<evidence type="ECO:0000313" key="15">
    <source>
        <dbReference type="EMBL" id="RMX64646.1"/>
    </source>
</evidence>
<comment type="function">
    <text evidence="11">Small GTPase required for proper nuclear import of RNA polymerase II (RNAPII). May act at an RNAP assembly step prior to nuclear import.</text>
</comment>
<evidence type="ECO:0000256" key="6">
    <source>
        <dbReference type="ARBA" id="ARBA00022741"/>
    </source>
</evidence>
<keyword evidence="7" id="KW-0378">Hydrolase</keyword>
<evidence type="ECO:0000313" key="16">
    <source>
        <dbReference type="EMBL" id="RQM14540.1"/>
    </source>
</evidence>
<dbReference type="EMBL" id="QKXF01000198">
    <property type="protein sequence ID" value="RQM14540.1"/>
    <property type="molecule type" value="Genomic_DNA"/>
</dbReference>
<gene>
    <name evidence="16" type="ORF">DD237_003159</name>
    <name evidence="15" type="ORF">DD238_005740</name>
</gene>
<keyword evidence="17" id="KW-1185">Reference proteome</keyword>